<comment type="subunit">
    <text evidence="9">Homopentamer.</text>
</comment>
<dbReference type="NCBIfam" id="NF001843">
    <property type="entry name" value="PRK00567.1-4"/>
    <property type="match status" value="1"/>
</dbReference>
<evidence type="ECO:0000256" key="7">
    <source>
        <dbReference type="ARBA" id="ARBA00023136"/>
    </source>
</evidence>
<gene>
    <name evidence="9 10" type="primary">mscL</name>
    <name evidence="10" type="ORF">ACFQXB_01995</name>
</gene>
<dbReference type="RefSeq" id="WP_377398298.1">
    <property type="nucleotide sequence ID" value="NZ_JBHTFQ010000001.1"/>
</dbReference>
<dbReference type="SUPFAM" id="SSF81330">
    <property type="entry name" value="Gated mechanosensitive channel"/>
    <property type="match status" value="1"/>
</dbReference>
<dbReference type="PANTHER" id="PTHR30266">
    <property type="entry name" value="MECHANOSENSITIVE CHANNEL MSCL"/>
    <property type="match status" value="1"/>
</dbReference>
<evidence type="ECO:0000256" key="2">
    <source>
        <dbReference type="ARBA" id="ARBA00022448"/>
    </source>
</evidence>
<organism evidence="10 11">
    <name type="scientific">Plastorhodobacter daqingensis</name>
    <dbReference type="NCBI Taxonomy" id="1387281"/>
    <lineage>
        <taxon>Bacteria</taxon>
        <taxon>Pseudomonadati</taxon>
        <taxon>Pseudomonadota</taxon>
        <taxon>Alphaproteobacteria</taxon>
        <taxon>Rhodobacterales</taxon>
        <taxon>Paracoccaceae</taxon>
        <taxon>Plastorhodobacter</taxon>
    </lineage>
</organism>
<evidence type="ECO:0000256" key="3">
    <source>
        <dbReference type="ARBA" id="ARBA00022475"/>
    </source>
</evidence>
<keyword evidence="5 9" id="KW-1133">Transmembrane helix</keyword>
<keyword evidence="6 9" id="KW-0406">Ion transport</keyword>
<dbReference type="Proteomes" id="UP001596516">
    <property type="component" value="Unassembled WGS sequence"/>
</dbReference>
<comment type="function">
    <text evidence="9">Channel that opens in response to stretch forces in the membrane lipid bilayer. May participate in the regulation of osmotic pressure changes within the cell.</text>
</comment>
<dbReference type="Pfam" id="PF01741">
    <property type="entry name" value="MscL"/>
    <property type="match status" value="1"/>
</dbReference>
<reference evidence="11" key="1">
    <citation type="journal article" date="2019" name="Int. J. Syst. Evol. Microbiol.">
        <title>The Global Catalogue of Microorganisms (GCM) 10K type strain sequencing project: providing services to taxonomists for standard genome sequencing and annotation.</title>
        <authorList>
            <consortium name="The Broad Institute Genomics Platform"/>
            <consortium name="The Broad Institute Genome Sequencing Center for Infectious Disease"/>
            <person name="Wu L."/>
            <person name="Ma J."/>
        </authorList>
    </citation>
    <scope>NUCLEOTIDE SEQUENCE [LARGE SCALE GENOMIC DNA]</scope>
    <source>
        <strain evidence="11">CGMCC 1.12750</strain>
    </source>
</reference>
<feature type="transmembrane region" description="Helical" evidence="9">
    <location>
        <begin position="17"/>
        <end position="35"/>
    </location>
</feature>
<keyword evidence="4 9" id="KW-0812">Transmembrane</keyword>
<sequence length="147" mass="15816">MLKEFRDFIARGNVMELAVGIIIGASFTAIVNSLVQDLINPLVGIFTGGIDFSNLFFALSTERYTSVAAAEAAGVAVFRYGSFVTAVINFLIIAWVVFLLVKGVNKMKEAAVRDRAAAPEAPPSTPAGPTQEELLAEIRDLLKSQPR</sequence>
<evidence type="ECO:0000256" key="5">
    <source>
        <dbReference type="ARBA" id="ARBA00022989"/>
    </source>
</evidence>
<evidence type="ECO:0000313" key="10">
    <source>
        <dbReference type="EMBL" id="MFC7702963.1"/>
    </source>
</evidence>
<dbReference type="EMBL" id="JBHTFQ010000001">
    <property type="protein sequence ID" value="MFC7702963.1"/>
    <property type="molecule type" value="Genomic_DNA"/>
</dbReference>
<evidence type="ECO:0000256" key="4">
    <source>
        <dbReference type="ARBA" id="ARBA00022692"/>
    </source>
</evidence>
<evidence type="ECO:0000313" key="11">
    <source>
        <dbReference type="Proteomes" id="UP001596516"/>
    </source>
</evidence>
<evidence type="ECO:0000256" key="8">
    <source>
        <dbReference type="ARBA" id="ARBA00023303"/>
    </source>
</evidence>
<keyword evidence="7 9" id="KW-0472">Membrane</keyword>
<comment type="similarity">
    <text evidence="9">Belongs to the MscL family.</text>
</comment>
<comment type="subcellular location">
    <subcellularLocation>
        <location evidence="9">Cell inner membrane</location>
        <topology evidence="9">Multi-pass membrane protein</topology>
    </subcellularLocation>
    <subcellularLocation>
        <location evidence="1">Membrane</location>
        <topology evidence="1">Multi-pass membrane protein</topology>
    </subcellularLocation>
</comment>
<keyword evidence="11" id="KW-1185">Reference proteome</keyword>
<dbReference type="PRINTS" id="PR01264">
    <property type="entry name" value="MECHCHANNEL"/>
</dbReference>
<dbReference type="InterPro" id="IPR001185">
    <property type="entry name" value="MS_channel"/>
</dbReference>
<keyword evidence="9" id="KW-0997">Cell inner membrane</keyword>
<proteinExistence type="inferred from homology"/>
<dbReference type="PANTHER" id="PTHR30266:SF2">
    <property type="entry name" value="LARGE-CONDUCTANCE MECHANOSENSITIVE CHANNEL"/>
    <property type="match status" value="1"/>
</dbReference>
<evidence type="ECO:0000256" key="1">
    <source>
        <dbReference type="ARBA" id="ARBA00004141"/>
    </source>
</evidence>
<comment type="caution">
    <text evidence="10">The sequence shown here is derived from an EMBL/GenBank/DDBJ whole genome shotgun (WGS) entry which is preliminary data.</text>
</comment>
<keyword evidence="3 9" id="KW-1003">Cell membrane</keyword>
<accession>A0ABW2UI15</accession>
<evidence type="ECO:0000256" key="9">
    <source>
        <dbReference type="HAMAP-Rule" id="MF_00115"/>
    </source>
</evidence>
<dbReference type="InterPro" id="IPR036019">
    <property type="entry name" value="MscL_channel"/>
</dbReference>
<dbReference type="NCBIfam" id="NF010557">
    <property type="entry name" value="PRK13952.1"/>
    <property type="match status" value="1"/>
</dbReference>
<feature type="transmembrane region" description="Helical" evidence="9">
    <location>
        <begin position="80"/>
        <end position="101"/>
    </location>
</feature>
<name>A0ABW2UI15_9RHOB</name>
<keyword evidence="8 9" id="KW-0407">Ion channel</keyword>
<protein>
    <recommendedName>
        <fullName evidence="9">Large-conductance mechanosensitive channel</fullName>
    </recommendedName>
</protein>
<dbReference type="InterPro" id="IPR037673">
    <property type="entry name" value="MSC/AndL"/>
</dbReference>
<evidence type="ECO:0000256" key="6">
    <source>
        <dbReference type="ARBA" id="ARBA00023065"/>
    </source>
</evidence>
<keyword evidence="2 9" id="KW-0813">Transport</keyword>
<dbReference type="Gene3D" id="1.10.1200.120">
    <property type="entry name" value="Large-conductance mechanosensitive channel, MscL, domain 1"/>
    <property type="match status" value="1"/>
</dbReference>
<dbReference type="NCBIfam" id="TIGR00220">
    <property type="entry name" value="mscL"/>
    <property type="match status" value="1"/>
</dbReference>
<dbReference type="HAMAP" id="MF_00115">
    <property type="entry name" value="MscL"/>
    <property type="match status" value="1"/>
</dbReference>